<dbReference type="GO" id="GO:0004252">
    <property type="term" value="F:serine-type endopeptidase activity"/>
    <property type="evidence" value="ECO:0007669"/>
    <property type="project" value="InterPro"/>
</dbReference>
<feature type="signal peptide" evidence="6">
    <location>
        <begin position="1"/>
        <end position="19"/>
    </location>
</feature>
<reference evidence="8" key="1">
    <citation type="submission" date="2019-08" db="EMBL/GenBank/DDBJ databases">
        <title>The genome of the North American firefly Photinus pyralis.</title>
        <authorList>
            <consortium name="Photinus pyralis genome working group"/>
            <person name="Fallon T.R."/>
            <person name="Sander Lower S.E."/>
            <person name="Weng J.-K."/>
        </authorList>
    </citation>
    <scope>NUCLEOTIDE SEQUENCE</scope>
    <source>
        <strain evidence="8">TRF0915ILg1</strain>
        <tissue evidence="8">Whole body</tissue>
    </source>
</reference>
<evidence type="ECO:0000256" key="3">
    <source>
        <dbReference type="ARBA" id="ARBA00022801"/>
    </source>
</evidence>
<keyword evidence="9" id="KW-1185">Reference proteome</keyword>
<dbReference type="PRINTS" id="PR00722">
    <property type="entry name" value="CHYMOTRYPSIN"/>
</dbReference>
<feature type="chain" id="PRO_5035429949" description="Peptidase S1 domain-containing protein" evidence="6">
    <location>
        <begin position="20"/>
        <end position="210"/>
    </location>
</feature>
<dbReference type="InterPro" id="IPR018114">
    <property type="entry name" value="TRYPSIN_HIS"/>
</dbReference>
<dbReference type="SMART" id="SM00020">
    <property type="entry name" value="Tryp_SPc"/>
    <property type="match status" value="1"/>
</dbReference>
<dbReference type="InterPro" id="IPR009003">
    <property type="entry name" value="Peptidase_S1_PA"/>
</dbReference>
<accession>A0A8K0CQR9</accession>
<dbReference type="SUPFAM" id="SSF50494">
    <property type="entry name" value="Trypsin-like serine proteases"/>
    <property type="match status" value="1"/>
</dbReference>
<name>A0A8K0CQR9_IGNLU</name>
<dbReference type="InterPro" id="IPR043504">
    <property type="entry name" value="Peptidase_S1_PA_chymotrypsin"/>
</dbReference>
<evidence type="ECO:0000259" key="7">
    <source>
        <dbReference type="PROSITE" id="PS50240"/>
    </source>
</evidence>
<keyword evidence="6" id="KW-0732">Signal</keyword>
<dbReference type="EMBL" id="VTPC01072852">
    <property type="protein sequence ID" value="KAF2888903.1"/>
    <property type="molecule type" value="Genomic_DNA"/>
</dbReference>
<evidence type="ECO:0000256" key="4">
    <source>
        <dbReference type="ARBA" id="ARBA00022825"/>
    </source>
</evidence>
<feature type="domain" description="Peptidase S1" evidence="7">
    <location>
        <begin position="33"/>
        <end position="210"/>
    </location>
</feature>
<comment type="similarity">
    <text evidence="1">Belongs to the peptidase S1 family.</text>
</comment>
<dbReference type="AlphaFoldDB" id="A0A8K0CQR9"/>
<keyword evidence="3" id="KW-0378">Hydrolase</keyword>
<dbReference type="PANTHER" id="PTHR24276:SF98">
    <property type="entry name" value="FI18310P1-RELATED"/>
    <property type="match status" value="1"/>
</dbReference>
<evidence type="ECO:0000313" key="9">
    <source>
        <dbReference type="Proteomes" id="UP000801492"/>
    </source>
</evidence>
<dbReference type="InterPro" id="IPR050430">
    <property type="entry name" value="Peptidase_S1"/>
</dbReference>
<keyword evidence="4" id="KW-0720">Serine protease</keyword>
<evidence type="ECO:0000256" key="5">
    <source>
        <dbReference type="ARBA" id="ARBA00023157"/>
    </source>
</evidence>
<evidence type="ECO:0000256" key="1">
    <source>
        <dbReference type="ARBA" id="ARBA00007664"/>
    </source>
</evidence>
<dbReference type="InterPro" id="IPR001254">
    <property type="entry name" value="Trypsin_dom"/>
</dbReference>
<dbReference type="OrthoDB" id="10061449at2759"/>
<comment type="caution">
    <text evidence="8">The sequence shown here is derived from an EMBL/GenBank/DDBJ whole genome shotgun (WGS) entry which is preliminary data.</text>
</comment>
<evidence type="ECO:0000313" key="8">
    <source>
        <dbReference type="EMBL" id="KAF2888903.1"/>
    </source>
</evidence>
<evidence type="ECO:0000256" key="6">
    <source>
        <dbReference type="SAM" id="SignalP"/>
    </source>
</evidence>
<dbReference type="InterPro" id="IPR001314">
    <property type="entry name" value="Peptidase_S1A"/>
</dbReference>
<dbReference type="GO" id="GO:0006508">
    <property type="term" value="P:proteolysis"/>
    <property type="evidence" value="ECO:0007669"/>
    <property type="project" value="UniProtKB-KW"/>
</dbReference>
<dbReference type="Gene3D" id="2.40.10.10">
    <property type="entry name" value="Trypsin-like serine proteases"/>
    <property type="match status" value="1"/>
</dbReference>
<dbReference type="Pfam" id="PF00089">
    <property type="entry name" value="Trypsin"/>
    <property type="match status" value="1"/>
</dbReference>
<dbReference type="PROSITE" id="PS50240">
    <property type="entry name" value="TRYPSIN_DOM"/>
    <property type="match status" value="1"/>
</dbReference>
<keyword evidence="2" id="KW-0645">Protease</keyword>
<evidence type="ECO:0000256" key="2">
    <source>
        <dbReference type="ARBA" id="ARBA00022670"/>
    </source>
</evidence>
<dbReference type="PROSITE" id="PS00134">
    <property type="entry name" value="TRYPSIN_HIS"/>
    <property type="match status" value="1"/>
</dbReference>
<gene>
    <name evidence="8" type="ORF">ILUMI_17269</name>
</gene>
<sequence>MRLLITSFLTIYLLTLCHTRKSPAKKSTYSDRVVDGHSGQIQDFPYMVGLMYDYSALRAFCGGSIIAKHWVLTAGHCIVEKNSKTGKLQPLAFYILKTVTARGNTTFISGVAQDFVDHLVIKYLYHDRLTIVEGKVVENDVGLLQVKQGFDGLYERVINLEEQPHSLIQEGVQAGWGRIYPDIPVGADALRYHHVYILSREKCILAAMYS</sequence>
<proteinExistence type="inferred from homology"/>
<keyword evidence="5" id="KW-1015">Disulfide bond</keyword>
<protein>
    <recommendedName>
        <fullName evidence="7">Peptidase S1 domain-containing protein</fullName>
    </recommendedName>
</protein>
<dbReference type="PANTHER" id="PTHR24276">
    <property type="entry name" value="POLYSERASE-RELATED"/>
    <property type="match status" value="1"/>
</dbReference>
<dbReference type="Proteomes" id="UP000801492">
    <property type="component" value="Unassembled WGS sequence"/>
</dbReference>
<organism evidence="8 9">
    <name type="scientific">Ignelater luminosus</name>
    <name type="common">Cucubano</name>
    <name type="synonym">Pyrophorus luminosus</name>
    <dbReference type="NCBI Taxonomy" id="2038154"/>
    <lineage>
        <taxon>Eukaryota</taxon>
        <taxon>Metazoa</taxon>
        <taxon>Ecdysozoa</taxon>
        <taxon>Arthropoda</taxon>
        <taxon>Hexapoda</taxon>
        <taxon>Insecta</taxon>
        <taxon>Pterygota</taxon>
        <taxon>Neoptera</taxon>
        <taxon>Endopterygota</taxon>
        <taxon>Coleoptera</taxon>
        <taxon>Polyphaga</taxon>
        <taxon>Elateriformia</taxon>
        <taxon>Elateroidea</taxon>
        <taxon>Elateridae</taxon>
        <taxon>Agrypninae</taxon>
        <taxon>Pyrophorini</taxon>
        <taxon>Ignelater</taxon>
    </lineage>
</organism>